<keyword evidence="5" id="KW-1185">Reference proteome</keyword>
<evidence type="ECO:0000259" key="3">
    <source>
        <dbReference type="PROSITE" id="PS51502"/>
    </source>
</evidence>
<evidence type="ECO:0000256" key="2">
    <source>
        <dbReference type="SAM" id="MobiDB-lite"/>
    </source>
</evidence>
<feature type="region of interest" description="Disordered" evidence="2">
    <location>
        <begin position="70"/>
        <end position="89"/>
    </location>
</feature>
<feature type="compositionally biased region" description="Polar residues" evidence="2">
    <location>
        <begin position="77"/>
        <end position="89"/>
    </location>
</feature>
<dbReference type="PANTHER" id="PTHR33178:SF4">
    <property type="entry name" value="EXPRESSED PROTEIN"/>
    <property type="match status" value="1"/>
</dbReference>
<name>A0A6A1VSN6_9ROSI</name>
<dbReference type="Proteomes" id="UP000516437">
    <property type="component" value="Chromosome 4"/>
</dbReference>
<evidence type="ECO:0000313" key="4">
    <source>
        <dbReference type="EMBL" id="KAB1215929.1"/>
    </source>
</evidence>
<reference evidence="4 5" key="1">
    <citation type="journal article" date="2019" name="Plant Biotechnol. J.">
        <title>The red bayberry genome and genetic basis of sex determination.</title>
        <authorList>
            <person name="Jia H.M."/>
            <person name="Jia H.J."/>
            <person name="Cai Q.L."/>
            <person name="Wang Y."/>
            <person name="Zhao H.B."/>
            <person name="Yang W.F."/>
            <person name="Wang G.Y."/>
            <person name="Li Y.H."/>
            <person name="Zhan D.L."/>
            <person name="Shen Y.T."/>
            <person name="Niu Q.F."/>
            <person name="Chang L."/>
            <person name="Qiu J."/>
            <person name="Zhao L."/>
            <person name="Xie H.B."/>
            <person name="Fu W.Y."/>
            <person name="Jin J."/>
            <person name="Li X.W."/>
            <person name="Jiao Y."/>
            <person name="Zhou C.C."/>
            <person name="Tu T."/>
            <person name="Chai C.Y."/>
            <person name="Gao J.L."/>
            <person name="Fan L.J."/>
            <person name="van de Weg E."/>
            <person name="Wang J.Y."/>
            <person name="Gao Z.S."/>
        </authorList>
    </citation>
    <scope>NUCLEOTIDE SEQUENCE [LARGE SCALE GENOMIC DNA]</scope>
    <source>
        <tissue evidence="4">Leaves</tissue>
    </source>
</reference>
<dbReference type="EMBL" id="RXIC02000022">
    <property type="protein sequence ID" value="KAB1215929.1"/>
    <property type="molecule type" value="Genomic_DNA"/>
</dbReference>
<gene>
    <name evidence="4" type="ORF">CJ030_MR4G028703</name>
</gene>
<sequence length="206" mass="23407">MEKLVSKLDTIESFEWGKDIGSQEMRRQGFTHAFLVTFQKEEDFTSFLDHPSHFELRVVRYTSSVGSFARDRHELPSPTTTSPIGTQSSCASTSEIKHLRGSTRGIALLKACTRGKLTVHIPNGRTDSGDMASSVLSSHIGALIRQHVPFETSKWKEVLDKVKSCVMNRVLDDFQLDYDRADDRITVTSTRNTAYRTHRNRMFHIT</sequence>
<dbReference type="PROSITE" id="PS51502">
    <property type="entry name" value="S_R_A_B_BARREL"/>
    <property type="match status" value="1"/>
</dbReference>
<feature type="domain" description="Stress-response A/B barrel" evidence="3">
    <location>
        <begin position="1"/>
        <end position="77"/>
    </location>
</feature>
<organism evidence="4 5">
    <name type="scientific">Morella rubra</name>
    <name type="common">Chinese bayberry</name>
    <dbReference type="NCBI Taxonomy" id="262757"/>
    <lineage>
        <taxon>Eukaryota</taxon>
        <taxon>Viridiplantae</taxon>
        <taxon>Streptophyta</taxon>
        <taxon>Embryophyta</taxon>
        <taxon>Tracheophyta</taxon>
        <taxon>Spermatophyta</taxon>
        <taxon>Magnoliopsida</taxon>
        <taxon>eudicotyledons</taxon>
        <taxon>Gunneridae</taxon>
        <taxon>Pentapetalae</taxon>
        <taxon>rosids</taxon>
        <taxon>fabids</taxon>
        <taxon>Fagales</taxon>
        <taxon>Myricaceae</taxon>
        <taxon>Morella</taxon>
    </lineage>
</organism>
<protein>
    <recommendedName>
        <fullName evidence="3">Stress-response A/B barrel domain-containing protein</fullName>
    </recommendedName>
</protein>
<dbReference type="InterPro" id="IPR013097">
    <property type="entry name" value="Dabb"/>
</dbReference>
<dbReference type="Pfam" id="PF07876">
    <property type="entry name" value="Dabb"/>
    <property type="match status" value="1"/>
</dbReference>
<dbReference type="Gene3D" id="3.30.70.100">
    <property type="match status" value="1"/>
</dbReference>
<dbReference type="InterPro" id="IPR044662">
    <property type="entry name" value="HS1/DABB1-like"/>
</dbReference>
<dbReference type="SUPFAM" id="SSF54909">
    <property type="entry name" value="Dimeric alpha+beta barrel"/>
    <property type="match status" value="1"/>
</dbReference>
<dbReference type="InterPro" id="IPR011008">
    <property type="entry name" value="Dimeric_a/b-barrel"/>
</dbReference>
<dbReference type="OrthoDB" id="1601230at2759"/>
<evidence type="ECO:0000313" key="5">
    <source>
        <dbReference type="Proteomes" id="UP000516437"/>
    </source>
</evidence>
<proteinExistence type="predicted"/>
<dbReference type="PANTHER" id="PTHR33178">
    <property type="match status" value="1"/>
</dbReference>
<accession>A0A6A1VSN6</accession>
<dbReference type="AlphaFoldDB" id="A0A6A1VSN6"/>
<evidence type="ECO:0000256" key="1">
    <source>
        <dbReference type="ARBA" id="ARBA00011738"/>
    </source>
</evidence>
<comment type="caution">
    <text evidence="4">The sequence shown here is derived from an EMBL/GenBank/DDBJ whole genome shotgun (WGS) entry which is preliminary data.</text>
</comment>
<comment type="subunit">
    <text evidence="1">Homodimer.</text>
</comment>